<feature type="region of interest" description="Disordered" evidence="7">
    <location>
        <begin position="91"/>
        <end position="200"/>
    </location>
</feature>
<feature type="compositionally biased region" description="Basic and acidic residues" evidence="7">
    <location>
        <begin position="148"/>
        <end position="163"/>
    </location>
</feature>
<evidence type="ECO:0000256" key="5">
    <source>
        <dbReference type="ARBA" id="ARBA00023163"/>
    </source>
</evidence>
<feature type="compositionally biased region" description="Basic and acidic residues" evidence="7">
    <location>
        <begin position="107"/>
        <end position="138"/>
    </location>
</feature>
<keyword evidence="6" id="KW-0539">Nucleus</keyword>
<comment type="similarity">
    <text evidence="2">Belongs to the EAF7 family.</text>
</comment>
<protein>
    <recommendedName>
        <fullName evidence="10">MRG-binding protein</fullName>
    </recommendedName>
</protein>
<name>A0ABD1EVT6_HYPHA</name>
<evidence type="ECO:0000256" key="2">
    <source>
        <dbReference type="ARBA" id="ARBA00007117"/>
    </source>
</evidence>
<comment type="caution">
    <text evidence="8">The sequence shown here is derived from an EMBL/GenBank/DDBJ whole genome shotgun (WGS) entry which is preliminary data.</text>
</comment>
<proteinExistence type="inferred from homology"/>
<dbReference type="GO" id="GO:0006325">
    <property type="term" value="P:chromatin organization"/>
    <property type="evidence" value="ECO:0007669"/>
    <property type="project" value="UniProtKB-KW"/>
</dbReference>
<organism evidence="8 9">
    <name type="scientific">Hypothenemus hampei</name>
    <name type="common">Coffee berry borer</name>
    <dbReference type="NCBI Taxonomy" id="57062"/>
    <lineage>
        <taxon>Eukaryota</taxon>
        <taxon>Metazoa</taxon>
        <taxon>Ecdysozoa</taxon>
        <taxon>Arthropoda</taxon>
        <taxon>Hexapoda</taxon>
        <taxon>Insecta</taxon>
        <taxon>Pterygota</taxon>
        <taxon>Neoptera</taxon>
        <taxon>Endopterygota</taxon>
        <taxon>Coleoptera</taxon>
        <taxon>Polyphaga</taxon>
        <taxon>Cucujiformia</taxon>
        <taxon>Curculionidae</taxon>
        <taxon>Scolytinae</taxon>
        <taxon>Hypothenemus</taxon>
    </lineage>
</organism>
<dbReference type="EMBL" id="JBDJPC010000005">
    <property type="protein sequence ID" value="KAL1501516.1"/>
    <property type="molecule type" value="Genomic_DNA"/>
</dbReference>
<dbReference type="PANTHER" id="PTHR13581">
    <property type="entry name" value="MRG-BINDING PROTEIN"/>
    <property type="match status" value="1"/>
</dbReference>
<dbReference type="AlphaFoldDB" id="A0ABD1EVT6"/>
<keyword evidence="5" id="KW-0804">Transcription</keyword>
<keyword evidence="3" id="KW-0156">Chromatin regulator</keyword>
<dbReference type="GO" id="GO:0005634">
    <property type="term" value="C:nucleus"/>
    <property type="evidence" value="ECO:0007669"/>
    <property type="project" value="UniProtKB-SubCell"/>
</dbReference>
<feature type="compositionally biased region" description="Basic and acidic residues" evidence="7">
    <location>
        <begin position="91"/>
        <end position="100"/>
    </location>
</feature>
<keyword evidence="9" id="KW-1185">Reference proteome</keyword>
<dbReference type="Pfam" id="PF07904">
    <property type="entry name" value="Eaf7"/>
    <property type="match status" value="1"/>
</dbReference>
<accession>A0ABD1EVT6</accession>
<dbReference type="InterPro" id="IPR012423">
    <property type="entry name" value="Eaf7/MRGBP"/>
</dbReference>
<evidence type="ECO:0000256" key="1">
    <source>
        <dbReference type="ARBA" id="ARBA00004123"/>
    </source>
</evidence>
<evidence type="ECO:0008006" key="10">
    <source>
        <dbReference type="Google" id="ProtNLM"/>
    </source>
</evidence>
<evidence type="ECO:0000256" key="6">
    <source>
        <dbReference type="ARBA" id="ARBA00023242"/>
    </source>
</evidence>
<evidence type="ECO:0000256" key="7">
    <source>
        <dbReference type="SAM" id="MobiDB-lite"/>
    </source>
</evidence>
<dbReference type="Proteomes" id="UP001566132">
    <property type="component" value="Unassembled WGS sequence"/>
</dbReference>
<reference evidence="8 9" key="1">
    <citation type="submission" date="2024-05" db="EMBL/GenBank/DDBJ databases">
        <title>Genetic variation in Jamaican populations of the coffee berry borer (Hypothenemus hampei).</title>
        <authorList>
            <person name="Errbii M."/>
            <person name="Myrie A."/>
        </authorList>
    </citation>
    <scope>NUCLEOTIDE SEQUENCE [LARGE SCALE GENOMIC DNA]</scope>
    <source>
        <strain evidence="8">JA-Hopewell-2020-01-JO</strain>
        <tissue evidence="8">Whole body</tissue>
    </source>
</reference>
<gene>
    <name evidence="8" type="ORF">ABEB36_006823</name>
</gene>
<sequence>MEDIEWNVNNEVQLLDAMVGYKPVGISKYFQMALICEKLSDSLRKDVNPEKIWSHLKTMYNLDILDDNESIPFPNSEREFSLPAEFHELLMKKDDEKKNESSTIKSLGKESKTPLKKDPRRDSKDIKTPINIKKDVKATAKSTGKGRTPREDKTKAKNEETPKPAKRTRGSLKANDDSGSSGKSSPLTITPSSGKRRRIV</sequence>
<evidence type="ECO:0000313" key="9">
    <source>
        <dbReference type="Proteomes" id="UP001566132"/>
    </source>
</evidence>
<comment type="subcellular location">
    <subcellularLocation>
        <location evidence="1">Nucleus</location>
    </subcellularLocation>
</comment>
<dbReference type="PANTHER" id="PTHR13581:SF5">
    <property type="entry name" value="MRG_MORF4L-BINDING PROTEIN"/>
    <property type="match status" value="1"/>
</dbReference>
<keyword evidence="4" id="KW-0805">Transcription regulation</keyword>
<evidence type="ECO:0000256" key="3">
    <source>
        <dbReference type="ARBA" id="ARBA00022853"/>
    </source>
</evidence>
<evidence type="ECO:0000313" key="8">
    <source>
        <dbReference type="EMBL" id="KAL1501516.1"/>
    </source>
</evidence>
<evidence type="ECO:0000256" key="4">
    <source>
        <dbReference type="ARBA" id="ARBA00023015"/>
    </source>
</evidence>
<feature type="compositionally biased region" description="Polar residues" evidence="7">
    <location>
        <begin position="177"/>
        <end position="193"/>
    </location>
</feature>